<accession>I0R831</accession>
<dbReference type="Gene3D" id="3.40.50.2300">
    <property type="match status" value="1"/>
</dbReference>
<evidence type="ECO:0000256" key="4">
    <source>
        <dbReference type="ARBA" id="ARBA00023163"/>
    </source>
</evidence>
<dbReference type="PATRIC" id="fig|1095750.3.peg.1389"/>
<dbReference type="SMART" id="SM00448">
    <property type="entry name" value="REC"/>
    <property type="match status" value="1"/>
</dbReference>
<dbReference type="eggNOG" id="COG3947">
    <property type="taxonomic scope" value="Bacteria"/>
</dbReference>
<dbReference type="Pfam" id="PF00072">
    <property type="entry name" value="Response_reg"/>
    <property type="match status" value="1"/>
</dbReference>
<sequence>MKTILVDDMILDLQLFELKCADLSEFEIVGKFTDPNEAVEYARFNLVDFAVLDIDMPCMNGMELAQQLRKIRGDMIIVFATAHMQYAVDAMKMKADYIIFKPFDRYDIEDVLERAKLLKQRQKKKYYFHTFGLFDLRIHGEPVYFRSGKAKELLALCVYREGQIVTIYELIEKLWGEDQADNPEKTGYRRVIKELNDTLKLYGAQEILIRERGSLRIKRDIVDCDYYDARLGNKNICMSFQGEFMKQYSWAEEAVFDLYEKKKMIMANMNT</sequence>
<dbReference type="InterPro" id="IPR036388">
    <property type="entry name" value="WH-like_DNA-bd_sf"/>
</dbReference>
<keyword evidence="9" id="KW-1185">Reference proteome</keyword>
<evidence type="ECO:0000313" key="8">
    <source>
        <dbReference type="EMBL" id="EIC95839.1"/>
    </source>
</evidence>
<dbReference type="AlphaFoldDB" id="I0R831"/>
<dbReference type="InterPro" id="IPR039420">
    <property type="entry name" value="WalR-like"/>
</dbReference>
<evidence type="ECO:0000256" key="6">
    <source>
        <dbReference type="PROSITE-ProRule" id="PRU00169"/>
    </source>
</evidence>
<dbReference type="PANTHER" id="PTHR48111">
    <property type="entry name" value="REGULATOR OF RPOS"/>
    <property type="match status" value="1"/>
</dbReference>
<dbReference type="RefSeq" id="WP_008753948.1">
    <property type="nucleotide sequence ID" value="NZ_AJGH01000064.1"/>
</dbReference>
<evidence type="ECO:0000256" key="2">
    <source>
        <dbReference type="ARBA" id="ARBA00023015"/>
    </source>
</evidence>
<reference evidence="8 9" key="1">
    <citation type="submission" date="2012-03" db="EMBL/GenBank/DDBJ databases">
        <authorList>
            <person name="Durkin A.S."/>
            <person name="McCorrison J."/>
            <person name="Torralba M."/>
            <person name="Gillis M."/>
            <person name="Methe B."/>
            <person name="Sutton G."/>
            <person name="Nelson K.E."/>
        </authorList>
    </citation>
    <scope>NUCLEOTIDE SEQUENCE [LARGE SCALE GENOMIC DNA]</scope>
    <source>
        <strain evidence="8 9">F0468</strain>
    </source>
</reference>
<evidence type="ECO:0000259" key="7">
    <source>
        <dbReference type="PROSITE" id="PS50110"/>
    </source>
</evidence>
<dbReference type="GO" id="GO:0005829">
    <property type="term" value="C:cytosol"/>
    <property type="evidence" value="ECO:0007669"/>
    <property type="project" value="TreeGrafter"/>
</dbReference>
<feature type="modified residue" description="4-aspartylphosphate" evidence="6">
    <location>
        <position position="53"/>
    </location>
</feature>
<evidence type="ECO:0000256" key="1">
    <source>
        <dbReference type="ARBA" id="ARBA00018672"/>
    </source>
</evidence>
<keyword evidence="3" id="KW-0238">DNA-binding</keyword>
<dbReference type="GO" id="GO:0000156">
    <property type="term" value="F:phosphorelay response regulator activity"/>
    <property type="evidence" value="ECO:0007669"/>
    <property type="project" value="TreeGrafter"/>
</dbReference>
<keyword evidence="4" id="KW-0804">Transcription</keyword>
<comment type="function">
    <text evidence="5">May play the central regulatory role in sporulation. It may be an element of the effector pathway responsible for the activation of sporulation genes in response to nutritional stress. Spo0A may act in concert with spo0H (a sigma factor) to control the expression of some genes that are critical to the sporulation process.</text>
</comment>
<comment type="caution">
    <text evidence="8">The sequence shown here is derived from an EMBL/GenBank/DDBJ whole genome shotgun (WGS) entry which is preliminary data.</text>
</comment>
<organism evidence="8 9">
    <name type="scientific">Lachnoanaerobaculum saburreum F0468</name>
    <dbReference type="NCBI Taxonomy" id="1095750"/>
    <lineage>
        <taxon>Bacteria</taxon>
        <taxon>Bacillati</taxon>
        <taxon>Bacillota</taxon>
        <taxon>Clostridia</taxon>
        <taxon>Lachnospirales</taxon>
        <taxon>Lachnospiraceae</taxon>
        <taxon>Lachnoanaerobaculum</taxon>
    </lineage>
</organism>
<name>I0R831_9FIRM</name>
<feature type="domain" description="Response regulatory" evidence="7">
    <location>
        <begin position="2"/>
        <end position="116"/>
    </location>
</feature>
<protein>
    <recommendedName>
        <fullName evidence="1">Stage 0 sporulation protein A homolog</fullName>
    </recommendedName>
</protein>
<dbReference type="OrthoDB" id="3190595at2"/>
<dbReference type="Proteomes" id="UP000005039">
    <property type="component" value="Unassembled WGS sequence"/>
</dbReference>
<dbReference type="GO" id="GO:0006355">
    <property type="term" value="P:regulation of DNA-templated transcription"/>
    <property type="evidence" value="ECO:0007669"/>
    <property type="project" value="InterPro"/>
</dbReference>
<dbReference type="PANTHER" id="PTHR48111:SF17">
    <property type="entry name" value="TRANSCRIPTIONAL REGULATORY PROTEIN YPDB"/>
    <property type="match status" value="1"/>
</dbReference>
<keyword evidence="2" id="KW-0805">Transcription regulation</keyword>
<dbReference type="InterPro" id="IPR011006">
    <property type="entry name" value="CheY-like_superfamily"/>
</dbReference>
<dbReference type="GO" id="GO:0000976">
    <property type="term" value="F:transcription cis-regulatory region binding"/>
    <property type="evidence" value="ECO:0007669"/>
    <property type="project" value="TreeGrafter"/>
</dbReference>
<evidence type="ECO:0000256" key="3">
    <source>
        <dbReference type="ARBA" id="ARBA00023125"/>
    </source>
</evidence>
<dbReference type="InterPro" id="IPR016032">
    <property type="entry name" value="Sig_transdc_resp-reg_C-effctor"/>
</dbReference>
<dbReference type="GO" id="GO:0032993">
    <property type="term" value="C:protein-DNA complex"/>
    <property type="evidence" value="ECO:0007669"/>
    <property type="project" value="TreeGrafter"/>
</dbReference>
<dbReference type="InterPro" id="IPR001789">
    <property type="entry name" value="Sig_transdc_resp-reg_receiver"/>
</dbReference>
<dbReference type="EMBL" id="AJGH01000064">
    <property type="protein sequence ID" value="EIC95839.1"/>
    <property type="molecule type" value="Genomic_DNA"/>
</dbReference>
<dbReference type="Gene3D" id="1.10.10.10">
    <property type="entry name" value="Winged helix-like DNA-binding domain superfamily/Winged helix DNA-binding domain"/>
    <property type="match status" value="1"/>
</dbReference>
<gene>
    <name evidence="8" type="ORF">HMPREF9970_0424</name>
</gene>
<evidence type="ECO:0000313" key="9">
    <source>
        <dbReference type="Proteomes" id="UP000005039"/>
    </source>
</evidence>
<proteinExistence type="predicted"/>
<keyword evidence="6" id="KW-0597">Phosphoprotein</keyword>
<dbReference type="SUPFAM" id="SSF52172">
    <property type="entry name" value="CheY-like"/>
    <property type="match status" value="1"/>
</dbReference>
<dbReference type="PROSITE" id="PS50110">
    <property type="entry name" value="RESPONSE_REGULATORY"/>
    <property type="match status" value="1"/>
</dbReference>
<evidence type="ECO:0000256" key="5">
    <source>
        <dbReference type="ARBA" id="ARBA00024867"/>
    </source>
</evidence>
<dbReference type="SUPFAM" id="SSF46894">
    <property type="entry name" value="C-terminal effector domain of the bipartite response regulators"/>
    <property type="match status" value="1"/>
</dbReference>